<dbReference type="GO" id="GO:0016020">
    <property type="term" value="C:membrane"/>
    <property type="evidence" value="ECO:0007669"/>
    <property type="project" value="UniProtKB-SubCell"/>
</dbReference>
<keyword evidence="8 12" id="KW-0472">Membrane</keyword>
<feature type="domain" description="Fibronectin type-III" evidence="17">
    <location>
        <begin position="448"/>
        <end position="561"/>
    </location>
</feature>
<dbReference type="PANTHER" id="PTHR19134:SF495">
    <property type="entry name" value="TYROSINE-PROTEIN PHOSPHATASE 69D"/>
    <property type="match status" value="1"/>
</dbReference>
<evidence type="ECO:0000256" key="3">
    <source>
        <dbReference type="ARBA" id="ARBA00022692"/>
    </source>
</evidence>
<evidence type="ECO:0000256" key="5">
    <source>
        <dbReference type="ARBA" id="ARBA00022801"/>
    </source>
</evidence>
<dbReference type="InterPro" id="IPR036116">
    <property type="entry name" value="FN3_sf"/>
</dbReference>
<evidence type="ECO:0000259" key="14">
    <source>
        <dbReference type="PROSITE" id="PS50055"/>
    </source>
</evidence>
<keyword evidence="4 13" id="KW-0732">Signal</keyword>
<dbReference type="InterPro" id="IPR050348">
    <property type="entry name" value="Protein-Tyr_Phosphatase"/>
</dbReference>
<evidence type="ECO:0000256" key="9">
    <source>
        <dbReference type="ARBA" id="ARBA00023157"/>
    </source>
</evidence>
<comment type="catalytic activity">
    <reaction evidence="11">
        <text>O-phospho-L-tyrosyl-[protein] + H2O = L-tyrosyl-[protein] + phosphate</text>
        <dbReference type="Rhea" id="RHEA:10684"/>
        <dbReference type="Rhea" id="RHEA-COMP:10136"/>
        <dbReference type="Rhea" id="RHEA-COMP:20101"/>
        <dbReference type="ChEBI" id="CHEBI:15377"/>
        <dbReference type="ChEBI" id="CHEBI:43474"/>
        <dbReference type="ChEBI" id="CHEBI:46858"/>
        <dbReference type="ChEBI" id="CHEBI:61978"/>
        <dbReference type="EC" id="3.1.3.48"/>
    </reaction>
</comment>
<dbReference type="EMBL" id="GANO01001405">
    <property type="protein sequence ID" value="JAB58466.1"/>
    <property type="molecule type" value="mRNA"/>
</dbReference>
<evidence type="ECO:0000256" key="11">
    <source>
        <dbReference type="ARBA" id="ARBA00051722"/>
    </source>
</evidence>
<dbReference type="SMART" id="SM00194">
    <property type="entry name" value="PTPc"/>
    <property type="match status" value="2"/>
</dbReference>
<feature type="domain" description="Fibronectin type-III" evidence="17">
    <location>
        <begin position="244"/>
        <end position="340"/>
    </location>
</feature>
<feature type="domain" description="Tyrosine specific protein phosphatases" evidence="15">
    <location>
        <begin position="1345"/>
        <end position="1419"/>
    </location>
</feature>
<dbReference type="GO" id="GO:0048666">
    <property type="term" value="P:neuron development"/>
    <property type="evidence" value="ECO:0007669"/>
    <property type="project" value="UniProtKB-ARBA"/>
</dbReference>
<dbReference type="PROSITE" id="PS00383">
    <property type="entry name" value="TYR_PHOSPHATASE_1"/>
    <property type="match status" value="2"/>
</dbReference>
<dbReference type="InterPro" id="IPR003599">
    <property type="entry name" value="Ig_sub"/>
</dbReference>
<feature type="domain" description="Tyrosine-protein phosphatase" evidence="14">
    <location>
        <begin position="872"/>
        <end position="1137"/>
    </location>
</feature>
<keyword evidence="5" id="KW-0378">Hydrolase</keyword>
<keyword evidence="9" id="KW-1015">Disulfide bond</keyword>
<evidence type="ECO:0000313" key="18">
    <source>
        <dbReference type="EMBL" id="JAB58466.1"/>
    </source>
</evidence>
<dbReference type="SUPFAM" id="SSF49265">
    <property type="entry name" value="Fibronectin type III"/>
    <property type="match status" value="2"/>
</dbReference>
<dbReference type="Pfam" id="PF00102">
    <property type="entry name" value="Y_phosphatase"/>
    <property type="match status" value="2"/>
</dbReference>
<keyword evidence="7 12" id="KW-1133">Transmembrane helix</keyword>
<dbReference type="SMART" id="SM00408">
    <property type="entry name" value="IGc2"/>
    <property type="match status" value="1"/>
</dbReference>
<dbReference type="PROSITE" id="PS50055">
    <property type="entry name" value="TYR_PHOSPHATASE_PTP"/>
    <property type="match status" value="2"/>
</dbReference>
<evidence type="ECO:0000259" key="16">
    <source>
        <dbReference type="PROSITE" id="PS50835"/>
    </source>
</evidence>
<feature type="transmembrane region" description="Helical" evidence="12">
    <location>
        <begin position="779"/>
        <end position="801"/>
    </location>
</feature>
<dbReference type="InterPro" id="IPR007110">
    <property type="entry name" value="Ig-like_dom"/>
</dbReference>
<dbReference type="InterPro" id="IPR036179">
    <property type="entry name" value="Ig-like_dom_sf"/>
</dbReference>
<comment type="subcellular location">
    <subcellularLocation>
        <location evidence="1">Membrane</location>
        <topology evidence="1">Single-pass membrane protein</topology>
    </subcellularLocation>
</comment>
<keyword evidence="3 12" id="KW-0812">Transmembrane</keyword>
<evidence type="ECO:0000256" key="12">
    <source>
        <dbReference type="SAM" id="Phobius"/>
    </source>
</evidence>
<dbReference type="CDD" id="cd00047">
    <property type="entry name" value="PTPc"/>
    <property type="match status" value="2"/>
</dbReference>
<dbReference type="SMART" id="SM00409">
    <property type="entry name" value="IG"/>
    <property type="match status" value="2"/>
</dbReference>
<dbReference type="Pfam" id="PF00041">
    <property type="entry name" value="fn3"/>
    <property type="match status" value="3"/>
</dbReference>
<dbReference type="InterPro" id="IPR003598">
    <property type="entry name" value="Ig_sub2"/>
</dbReference>
<sequence length="1442" mass="164883">MKRLSFLLILIIYFTKSNCFVIGNPDLVESLHRNILIGGNTTIICKDTNENTVWLKNNKPITGKTSKRITILTTEHNNNELESEPPEIAQPKSFISFLQIHNVTFTDTGNYTCINQLKNENKTFFMQSIILPKIVRTSPTRIKTKEKSIELYCTIQMFPIEYFNKSILWTRDDTRDDDLGDFTNLLKKFEIKQLNQTHINVTLRLTDLSKKHNGTYTCSVISSPYIEETIPPVEKKLSILILDVPNVVIEYVKAIGSQKIYMNWTVNDGNDPVKNYFLQHMKEGAPSFTYYYNKINVTSTSWVLDGFEPNTNYQFKMHAQNGLGAGNPYTYPYMVKTLETDPSFTPEVEVKGNTHSTITVGWQPPPQNLLEYIQYYELVVLYSDENSTIVKEQAIHPQNNRNLPYMFDNLSVATEYSFKVRACSEYTKDCGNWSEIVNGTTSDGLASEPINLKVVCSHSNITRHSSVSVTWDPPKQPNGKIISYQVNLNGFATFKSENGNLKNETWGPKVKTIDESSNKAFYENVPANTNYTVQVSAMTRTKRQGTVAVANCTMPVTTPDNVGRYAWGKIKTETGNWAFKLFFPRISERNGPICCFKIYLIRLSLTNTSLPTHPEDLEIMTYSEVHAVNNTKGGAYIAEVLPSDHYNTEIYLGDGQVLLTQQNNSNICAECLEYSNRRRKRRQSSPTVPPVAEATENAVTEDTNVSETIVAKEPAERIFDGQLDTASNYTGFVEIMVTNKNGNALEAISSYSEYFQEMNPGAPPSDGYNSNDLSMILNIVIQILCGLMVIVLLLLMTLCLLHKHYSKNLSNGDEAISLRDSLRAFCHGRNSNAQHRHLIGTNTAKPPILPPISKDDLPQAFIDRHKDSDYGFQHEFELLPDRFNDRTSKNSDAKENLHKNRYPDIKSYDQTRVKLSTINSIIGSDYINANFVIGYKERKKFICAQGPMDSTVNDFWRMIWEQHLEIIVMLTNLEEYNKTKCAKYWPEKINDAIQYGDINVLFQSDYRYSDYLVRNLKITKRISQSSGDDTEESRNICQYHYLAWKDFMAPEHPQGLTKFIKQINSVYTQQRGPILVHCSAGVGRTGTLVALDNLTQQLDEEGQVSIFNTVCDMRYQRNFLVQSLKQYIFLYKALTDTAMFGDTDIELKYLSTVIESMKQKPNNDENELCKLEKQYEKICNIKEDIRKTTAIGGSEENKVKNRSELTIPFDKNRVILAPIPGRDNSTFINASFVEGYDNHESFIIAQDPLENTISDFWRMISEQGIDTIVMLSEIGDMPKCPRYWADEEIQYDNLIIKYIQSESCPYYTRREFTVTNIKMNDIQPVTQFQYHGWPTVEGEVPEVTRGMIEIVNQTLKHHSDNNGPMVVHCTYGSDRSSIFVAMCILVQQLRCEKRVDVCSLTRKLRAQRNLMIDTYAQYEFLHRAIVNYADLYPPPSSPTSDC</sequence>
<dbReference type="InterPro" id="IPR029021">
    <property type="entry name" value="Prot-tyrosine_phosphatase-like"/>
</dbReference>
<evidence type="ECO:0000259" key="15">
    <source>
        <dbReference type="PROSITE" id="PS50056"/>
    </source>
</evidence>
<dbReference type="FunFam" id="3.90.190.10:FF:000102">
    <property type="entry name" value="Receptor-type tyrosine-protein phosphatase"/>
    <property type="match status" value="1"/>
</dbReference>
<keyword evidence="10" id="KW-0393">Immunoglobulin domain</keyword>
<keyword evidence="6" id="KW-0904">Protein phosphatase</keyword>
<feature type="domain" description="Ig-like" evidence="16">
    <location>
        <begin position="132"/>
        <end position="238"/>
    </location>
</feature>
<dbReference type="PROSITE" id="PS50056">
    <property type="entry name" value="TYR_PHOSPHATASE_2"/>
    <property type="match status" value="2"/>
</dbReference>
<reference evidence="18" key="1">
    <citation type="journal article" date="2014" name="Insect Biochem. Mol. Biol.">
        <title>An insight into the sialome of the frog biting fly, Corethrella appendiculata.</title>
        <authorList>
            <person name="Ribeiro J.M.C."/>
            <person name="Chagas A.C."/>
            <person name="Pham V.M."/>
            <person name="Lounibos L.P."/>
            <person name="Calvo E."/>
        </authorList>
    </citation>
    <scope>NUCLEOTIDE SEQUENCE</scope>
    <source>
        <tissue evidence="18">Salivary glands</tissue>
    </source>
</reference>
<dbReference type="FunFam" id="3.90.190.10:FF:000092">
    <property type="entry name" value="Tyrosine-protein phosphatase 69D"/>
    <property type="match status" value="1"/>
</dbReference>
<dbReference type="SUPFAM" id="SSF52799">
    <property type="entry name" value="(Phosphotyrosine protein) phosphatases II"/>
    <property type="match status" value="2"/>
</dbReference>
<feature type="domain" description="Ig-like" evidence="16">
    <location>
        <begin position="19"/>
        <end position="113"/>
    </location>
</feature>
<dbReference type="SUPFAM" id="SSF48726">
    <property type="entry name" value="Immunoglobulin"/>
    <property type="match status" value="2"/>
</dbReference>
<dbReference type="InterPro" id="IPR000242">
    <property type="entry name" value="PTP_cat"/>
</dbReference>
<dbReference type="InterPro" id="IPR003595">
    <property type="entry name" value="Tyr_Pase_cat"/>
</dbReference>
<dbReference type="Gene3D" id="2.60.40.10">
    <property type="entry name" value="Immunoglobulins"/>
    <property type="match status" value="5"/>
</dbReference>
<feature type="signal peptide" evidence="13">
    <location>
        <begin position="1"/>
        <end position="19"/>
    </location>
</feature>
<dbReference type="GO" id="GO:0009653">
    <property type="term" value="P:anatomical structure morphogenesis"/>
    <property type="evidence" value="ECO:0007669"/>
    <property type="project" value="UniProtKB-ARBA"/>
</dbReference>
<evidence type="ECO:0000256" key="13">
    <source>
        <dbReference type="SAM" id="SignalP"/>
    </source>
</evidence>
<evidence type="ECO:0000256" key="2">
    <source>
        <dbReference type="ARBA" id="ARBA00013064"/>
    </source>
</evidence>
<dbReference type="Gene3D" id="3.90.190.10">
    <property type="entry name" value="Protein tyrosine phosphatase superfamily"/>
    <property type="match status" value="2"/>
</dbReference>
<dbReference type="FunFam" id="2.60.40.10:FF:001818">
    <property type="entry name" value="Tyrosine-protein phosphatase 69D"/>
    <property type="match status" value="1"/>
</dbReference>
<dbReference type="GO" id="GO:0005001">
    <property type="term" value="F:transmembrane receptor protein tyrosine phosphatase activity"/>
    <property type="evidence" value="ECO:0007669"/>
    <property type="project" value="UniProtKB-ARBA"/>
</dbReference>
<dbReference type="InterPro" id="IPR013783">
    <property type="entry name" value="Ig-like_fold"/>
</dbReference>
<dbReference type="PROSITE" id="PS50853">
    <property type="entry name" value="FN3"/>
    <property type="match status" value="3"/>
</dbReference>
<evidence type="ECO:0000259" key="17">
    <source>
        <dbReference type="PROSITE" id="PS50853"/>
    </source>
</evidence>
<dbReference type="PANTHER" id="PTHR19134">
    <property type="entry name" value="RECEPTOR-TYPE TYROSINE-PROTEIN PHOSPHATASE"/>
    <property type="match status" value="1"/>
</dbReference>
<feature type="domain" description="Tyrosine-protein phosphatase" evidence="14">
    <location>
        <begin position="1171"/>
        <end position="1428"/>
    </location>
</feature>
<evidence type="ECO:0000256" key="7">
    <source>
        <dbReference type="ARBA" id="ARBA00022989"/>
    </source>
</evidence>
<dbReference type="CDD" id="cd00063">
    <property type="entry name" value="FN3"/>
    <property type="match status" value="3"/>
</dbReference>
<organism evidence="18">
    <name type="scientific">Corethrella appendiculata</name>
    <dbReference type="NCBI Taxonomy" id="1370023"/>
    <lineage>
        <taxon>Eukaryota</taxon>
        <taxon>Metazoa</taxon>
        <taxon>Ecdysozoa</taxon>
        <taxon>Arthropoda</taxon>
        <taxon>Hexapoda</taxon>
        <taxon>Insecta</taxon>
        <taxon>Pterygota</taxon>
        <taxon>Neoptera</taxon>
        <taxon>Endopterygota</taxon>
        <taxon>Diptera</taxon>
        <taxon>Nematocera</taxon>
        <taxon>Culicoidea</taxon>
        <taxon>Chaoboridae</taxon>
        <taxon>Corethrella</taxon>
    </lineage>
</organism>
<evidence type="ECO:0000256" key="1">
    <source>
        <dbReference type="ARBA" id="ARBA00004167"/>
    </source>
</evidence>
<evidence type="ECO:0000256" key="6">
    <source>
        <dbReference type="ARBA" id="ARBA00022912"/>
    </source>
</evidence>
<protein>
    <recommendedName>
        <fullName evidence="2">protein-tyrosine-phosphatase</fullName>
        <ecNumber evidence="2">3.1.3.48</ecNumber>
    </recommendedName>
</protein>
<feature type="domain" description="Fibronectin type-III" evidence="17">
    <location>
        <begin position="342"/>
        <end position="444"/>
    </location>
</feature>
<dbReference type="InterPro" id="IPR000387">
    <property type="entry name" value="Tyr_Pase_dom"/>
</dbReference>
<dbReference type="InterPro" id="IPR016130">
    <property type="entry name" value="Tyr_Pase_AS"/>
</dbReference>
<evidence type="ECO:0000256" key="10">
    <source>
        <dbReference type="ARBA" id="ARBA00023319"/>
    </source>
</evidence>
<name>W4VRM2_9DIPT</name>
<dbReference type="SMART" id="SM00060">
    <property type="entry name" value="FN3"/>
    <property type="match status" value="3"/>
</dbReference>
<dbReference type="InterPro" id="IPR003961">
    <property type="entry name" value="FN3_dom"/>
</dbReference>
<proteinExistence type="evidence at transcript level"/>
<accession>W4VRM2</accession>
<feature type="domain" description="Tyrosine specific protein phosphatases" evidence="15">
    <location>
        <begin position="1057"/>
        <end position="1128"/>
    </location>
</feature>
<feature type="chain" id="PRO_5004852153" description="protein-tyrosine-phosphatase" evidence="13">
    <location>
        <begin position="20"/>
        <end position="1442"/>
    </location>
</feature>
<evidence type="ECO:0000256" key="4">
    <source>
        <dbReference type="ARBA" id="ARBA00022729"/>
    </source>
</evidence>
<dbReference type="PRINTS" id="PR00700">
    <property type="entry name" value="PRTYPHPHTASE"/>
</dbReference>
<dbReference type="PROSITE" id="PS50835">
    <property type="entry name" value="IG_LIKE"/>
    <property type="match status" value="2"/>
</dbReference>
<dbReference type="EC" id="3.1.3.48" evidence="2"/>
<evidence type="ECO:0000256" key="8">
    <source>
        <dbReference type="ARBA" id="ARBA00023136"/>
    </source>
</evidence>
<dbReference type="SMART" id="SM00404">
    <property type="entry name" value="PTPc_motif"/>
    <property type="match status" value="2"/>
</dbReference>